<evidence type="ECO:0000313" key="1">
    <source>
        <dbReference type="EMBL" id="JAD53306.1"/>
    </source>
</evidence>
<proteinExistence type="predicted"/>
<reference evidence="1" key="2">
    <citation type="journal article" date="2015" name="Data Brief">
        <title>Shoot transcriptome of the giant reed, Arundo donax.</title>
        <authorList>
            <person name="Barrero R.A."/>
            <person name="Guerrero F.D."/>
            <person name="Moolhuijzen P."/>
            <person name="Goolsby J.A."/>
            <person name="Tidwell J."/>
            <person name="Bellgard S.E."/>
            <person name="Bellgard M.I."/>
        </authorList>
    </citation>
    <scope>NUCLEOTIDE SEQUENCE</scope>
    <source>
        <tissue evidence="1">Shoot tissue taken approximately 20 cm above the soil surface</tissue>
    </source>
</reference>
<protein>
    <submittedName>
        <fullName evidence="1">Uncharacterized protein</fullName>
    </submittedName>
</protein>
<sequence>MAADSAVSPIRVSRPSATLHLSMAELSTFPRATSTHTPHSSASIFTL</sequence>
<dbReference type="AlphaFoldDB" id="A0A0A9AQ95"/>
<reference evidence="1" key="1">
    <citation type="submission" date="2014-09" db="EMBL/GenBank/DDBJ databases">
        <authorList>
            <person name="Magalhaes I.L.F."/>
            <person name="Oliveira U."/>
            <person name="Santos F.R."/>
            <person name="Vidigal T.H.D.A."/>
            <person name="Brescovit A.D."/>
            <person name="Santos A.J."/>
        </authorList>
    </citation>
    <scope>NUCLEOTIDE SEQUENCE</scope>
    <source>
        <tissue evidence="1">Shoot tissue taken approximately 20 cm above the soil surface</tissue>
    </source>
</reference>
<accession>A0A0A9AQ95</accession>
<dbReference type="EMBL" id="GBRH01244589">
    <property type="protein sequence ID" value="JAD53306.1"/>
    <property type="molecule type" value="Transcribed_RNA"/>
</dbReference>
<name>A0A0A9AQ95_ARUDO</name>
<organism evidence="1">
    <name type="scientific">Arundo donax</name>
    <name type="common">Giant reed</name>
    <name type="synonym">Donax arundinaceus</name>
    <dbReference type="NCBI Taxonomy" id="35708"/>
    <lineage>
        <taxon>Eukaryota</taxon>
        <taxon>Viridiplantae</taxon>
        <taxon>Streptophyta</taxon>
        <taxon>Embryophyta</taxon>
        <taxon>Tracheophyta</taxon>
        <taxon>Spermatophyta</taxon>
        <taxon>Magnoliopsida</taxon>
        <taxon>Liliopsida</taxon>
        <taxon>Poales</taxon>
        <taxon>Poaceae</taxon>
        <taxon>PACMAD clade</taxon>
        <taxon>Arundinoideae</taxon>
        <taxon>Arundineae</taxon>
        <taxon>Arundo</taxon>
    </lineage>
</organism>